<dbReference type="KEGG" id="ggr:HKW67_00205"/>
<sequence>MTAGTPTPIEPASRRHLDALRDITARITATRDLDDVLASITRGLVESCDAVLARIWLLSTDIECPVCSAHGPVPARGADEGPVTAALHLRASHGSHTNLAGHYHRIRVGALKIGQIAASRTPVFCNNVFDDDRFVDKQWIEAQAIRAFAGYPLIFRDELLGVIGIFSTGAISEHDFQDLQIFADQAATAIRNAQLFAEIAHLNGRLALENAYLQQEIREEGGFEDIVGDSPALRAVLHEIEQVARTDATVLLTGETGTGKELIARAIHRMSRRSAHTLVKVNCGAFPAGLVESELFGHEKGAFTGALQQRIGRFELADKGTLFLDEVGELPADAQVKLLRVLQEQEFERVGGARSIRVDVRVVAATNRDLADEVKTGRFRADLYYRLHVFPMRVPALRERRGDVPLLVQHLLMHLQRKLAKPLRAITAESMTRLERYTWPGNVRELQNVLERAAVLARGPIVDVPDPNTGAMVQAPEHTVFASLEDAERTHIREALQRTDGVIHGPGGAAALLKVNPTTLRSRMERLGILTPRRREFPSEGRP</sequence>
<protein>
    <submittedName>
        <fullName evidence="8">Sigma 54-interacting transcriptional regulator</fullName>
    </submittedName>
</protein>
<dbReference type="Gene3D" id="3.40.50.300">
    <property type="entry name" value="P-loop containing nucleotide triphosphate hydrolases"/>
    <property type="match status" value="1"/>
</dbReference>
<dbReference type="Proteomes" id="UP000500938">
    <property type="component" value="Chromosome"/>
</dbReference>
<dbReference type="InterPro" id="IPR058031">
    <property type="entry name" value="AAA_lid_NorR"/>
</dbReference>
<evidence type="ECO:0000256" key="5">
    <source>
        <dbReference type="ARBA" id="ARBA00023159"/>
    </source>
</evidence>
<dbReference type="Gene3D" id="1.10.10.60">
    <property type="entry name" value="Homeodomain-like"/>
    <property type="match status" value="1"/>
</dbReference>
<dbReference type="PROSITE" id="PS50045">
    <property type="entry name" value="SIGMA54_INTERACT_4"/>
    <property type="match status" value="1"/>
</dbReference>
<dbReference type="InterPro" id="IPR003018">
    <property type="entry name" value="GAF"/>
</dbReference>
<keyword evidence="2" id="KW-0067">ATP-binding</keyword>
<dbReference type="SMART" id="SM00065">
    <property type="entry name" value="GAF"/>
    <property type="match status" value="1"/>
</dbReference>
<evidence type="ECO:0000256" key="4">
    <source>
        <dbReference type="ARBA" id="ARBA00023125"/>
    </source>
</evidence>
<organism evidence="8 9">
    <name type="scientific">Gemmatimonas groenlandica</name>
    <dbReference type="NCBI Taxonomy" id="2732249"/>
    <lineage>
        <taxon>Bacteria</taxon>
        <taxon>Pseudomonadati</taxon>
        <taxon>Gemmatimonadota</taxon>
        <taxon>Gemmatimonadia</taxon>
        <taxon>Gemmatimonadales</taxon>
        <taxon>Gemmatimonadaceae</taxon>
        <taxon>Gemmatimonas</taxon>
    </lineage>
</organism>
<dbReference type="InterPro" id="IPR009057">
    <property type="entry name" value="Homeodomain-like_sf"/>
</dbReference>
<dbReference type="Gene3D" id="3.30.450.40">
    <property type="match status" value="1"/>
</dbReference>
<keyword evidence="3" id="KW-0805">Transcription regulation</keyword>
<dbReference type="Pfam" id="PF01590">
    <property type="entry name" value="GAF"/>
    <property type="match status" value="1"/>
</dbReference>
<keyword evidence="5" id="KW-0010">Activator</keyword>
<evidence type="ECO:0000256" key="6">
    <source>
        <dbReference type="ARBA" id="ARBA00023163"/>
    </source>
</evidence>
<dbReference type="FunFam" id="3.40.50.300:FF:000006">
    <property type="entry name" value="DNA-binding transcriptional regulator NtrC"/>
    <property type="match status" value="1"/>
</dbReference>
<dbReference type="SUPFAM" id="SSF55781">
    <property type="entry name" value="GAF domain-like"/>
    <property type="match status" value="1"/>
</dbReference>
<keyword evidence="9" id="KW-1185">Reference proteome</keyword>
<keyword evidence="4" id="KW-0238">DNA-binding</keyword>
<feature type="domain" description="Sigma-54 factor interaction" evidence="7">
    <location>
        <begin position="226"/>
        <end position="455"/>
    </location>
</feature>
<dbReference type="InterPro" id="IPR002078">
    <property type="entry name" value="Sigma_54_int"/>
</dbReference>
<dbReference type="InterPro" id="IPR025943">
    <property type="entry name" value="Sigma_54_int_dom_ATP-bd_2"/>
</dbReference>
<accession>A0A6M4IJ20</accession>
<dbReference type="GO" id="GO:0006355">
    <property type="term" value="P:regulation of DNA-templated transcription"/>
    <property type="evidence" value="ECO:0007669"/>
    <property type="project" value="InterPro"/>
</dbReference>
<dbReference type="GO" id="GO:0043565">
    <property type="term" value="F:sequence-specific DNA binding"/>
    <property type="evidence" value="ECO:0007669"/>
    <property type="project" value="InterPro"/>
</dbReference>
<dbReference type="PROSITE" id="PS00676">
    <property type="entry name" value="SIGMA54_INTERACT_2"/>
    <property type="match status" value="1"/>
</dbReference>
<name>A0A6M4IJ20_9BACT</name>
<evidence type="ECO:0000256" key="1">
    <source>
        <dbReference type="ARBA" id="ARBA00022741"/>
    </source>
</evidence>
<dbReference type="Gene3D" id="1.10.8.60">
    <property type="match status" value="1"/>
</dbReference>
<dbReference type="PANTHER" id="PTHR32071:SF117">
    <property type="entry name" value="PTS-DEPENDENT DIHYDROXYACETONE KINASE OPERON REGULATORY PROTEIN-RELATED"/>
    <property type="match status" value="1"/>
</dbReference>
<keyword evidence="6" id="KW-0804">Transcription</keyword>
<dbReference type="Pfam" id="PF02954">
    <property type="entry name" value="HTH_8"/>
    <property type="match status" value="1"/>
</dbReference>
<dbReference type="AlphaFoldDB" id="A0A6M4IJ20"/>
<dbReference type="SUPFAM" id="SSF52540">
    <property type="entry name" value="P-loop containing nucleoside triphosphate hydrolases"/>
    <property type="match status" value="1"/>
</dbReference>
<dbReference type="SUPFAM" id="SSF46689">
    <property type="entry name" value="Homeodomain-like"/>
    <property type="match status" value="1"/>
</dbReference>
<dbReference type="EMBL" id="CP053085">
    <property type="protein sequence ID" value="QJR34045.1"/>
    <property type="molecule type" value="Genomic_DNA"/>
</dbReference>
<dbReference type="GO" id="GO:0005524">
    <property type="term" value="F:ATP binding"/>
    <property type="evidence" value="ECO:0007669"/>
    <property type="project" value="UniProtKB-KW"/>
</dbReference>
<reference evidence="8 9" key="1">
    <citation type="submission" date="2020-05" db="EMBL/GenBank/DDBJ databases">
        <title>Complete genome sequence of Gemmatimonas greenlandica TET16.</title>
        <authorList>
            <person name="Zeng Y."/>
        </authorList>
    </citation>
    <scope>NUCLEOTIDE SEQUENCE [LARGE SCALE GENOMIC DNA]</scope>
    <source>
        <strain evidence="8 9">TET16</strain>
    </source>
</reference>
<dbReference type="PANTHER" id="PTHR32071">
    <property type="entry name" value="TRANSCRIPTIONAL REGULATORY PROTEIN"/>
    <property type="match status" value="1"/>
</dbReference>
<dbReference type="InterPro" id="IPR002197">
    <property type="entry name" value="HTH_Fis"/>
</dbReference>
<dbReference type="Pfam" id="PF00158">
    <property type="entry name" value="Sigma54_activat"/>
    <property type="match status" value="1"/>
</dbReference>
<gene>
    <name evidence="8" type="ORF">HKW67_00205</name>
</gene>
<evidence type="ECO:0000313" key="8">
    <source>
        <dbReference type="EMBL" id="QJR34045.1"/>
    </source>
</evidence>
<dbReference type="InterPro" id="IPR003593">
    <property type="entry name" value="AAA+_ATPase"/>
</dbReference>
<dbReference type="InterPro" id="IPR027417">
    <property type="entry name" value="P-loop_NTPase"/>
</dbReference>
<evidence type="ECO:0000256" key="3">
    <source>
        <dbReference type="ARBA" id="ARBA00023015"/>
    </source>
</evidence>
<dbReference type="InterPro" id="IPR025662">
    <property type="entry name" value="Sigma_54_int_dom_ATP-bd_1"/>
</dbReference>
<evidence type="ECO:0000259" key="7">
    <source>
        <dbReference type="PROSITE" id="PS50045"/>
    </source>
</evidence>
<keyword evidence="1" id="KW-0547">Nucleotide-binding</keyword>
<dbReference type="CDD" id="cd00009">
    <property type="entry name" value="AAA"/>
    <property type="match status" value="1"/>
</dbReference>
<evidence type="ECO:0000256" key="2">
    <source>
        <dbReference type="ARBA" id="ARBA00022840"/>
    </source>
</evidence>
<dbReference type="PROSITE" id="PS00688">
    <property type="entry name" value="SIGMA54_INTERACT_3"/>
    <property type="match status" value="1"/>
</dbReference>
<proteinExistence type="predicted"/>
<evidence type="ECO:0000313" key="9">
    <source>
        <dbReference type="Proteomes" id="UP000500938"/>
    </source>
</evidence>
<dbReference type="Pfam" id="PF25601">
    <property type="entry name" value="AAA_lid_14"/>
    <property type="match status" value="1"/>
</dbReference>
<dbReference type="InterPro" id="IPR025944">
    <property type="entry name" value="Sigma_54_int_dom_CS"/>
</dbReference>
<dbReference type="SMART" id="SM00382">
    <property type="entry name" value="AAA"/>
    <property type="match status" value="1"/>
</dbReference>
<dbReference type="InterPro" id="IPR029016">
    <property type="entry name" value="GAF-like_dom_sf"/>
</dbReference>
<dbReference type="PROSITE" id="PS00675">
    <property type="entry name" value="SIGMA54_INTERACT_1"/>
    <property type="match status" value="1"/>
</dbReference>